<reference evidence="1 2" key="1">
    <citation type="journal article" date="2018" name="Sci. Rep.">
        <title>Genomic signatures of local adaptation to the degree of environmental predictability in rotifers.</title>
        <authorList>
            <person name="Franch-Gras L."/>
            <person name="Hahn C."/>
            <person name="Garcia-Roger E.M."/>
            <person name="Carmona M.J."/>
            <person name="Serra M."/>
            <person name="Gomez A."/>
        </authorList>
    </citation>
    <scope>NUCLEOTIDE SEQUENCE [LARGE SCALE GENOMIC DNA]</scope>
    <source>
        <strain evidence="1">HYR1</strain>
    </source>
</reference>
<comment type="caution">
    <text evidence="1">The sequence shown here is derived from an EMBL/GenBank/DDBJ whole genome shotgun (WGS) entry which is preliminary data.</text>
</comment>
<sequence length="170" mass="20217">MTYINQFDDYYKRLFSHYVRHNNMEQENVELVLKNYSNSLDNLDESPIYFTIEKIKDLLKELGRKKSPGHDLICNEFLYMDHQQIFLFCLNGSLIIPLKLGFSNDPSYFDTVIGLQSGDLSRCLHVLQTFLSHLFWPRRMFWISFIAINLDSKKELIRSQTRRNIISILI</sequence>
<name>A0A3M7RZK6_BRAPC</name>
<organism evidence="1 2">
    <name type="scientific">Brachionus plicatilis</name>
    <name type="common">Marine rotifer</name>
    <name type="synonym">Brachionus muelleri</name>
    <dbReference type="NCBI Taxonomy" id="10195"/>
    <lineage>
        <taxon>Eukaryota</taxon>
        <taxon>Metazoa</taxon>
        <taxon>Spiralia</taxon>
        <taxon>Gnathifera</taxon>
        <taxon>Rotifera</taxon>
        <taxon>Eurotatoria</taxon>
        <taxon>Monogononta</taxon>
        <taxon>Pseudotrocha</taxon>
        <taxon>Ploima</taxon>
        <taxon>Brachionidae</taxon>
        <taxon>Brachionus</taxon>
    </lineage>
</organism>
<evidence type="ECO:0000313" key="1">
    <source>
        <dbReference type="EMBL" id="RNA28777.1"/>
    </source>
</evidence>
<keyword evidence="2" id="KW-1185">Reference proteome</keyword>
<evidence type="ECO:0000313" key="2">
    <source>
        <dbReference type="Proteomes" id="UP000276133"/>
    </source>
</evidence>
<dbReference type="EMBL" id="REGN01002343">
    <property type="protein sequence ID" value="RNA28777.1"/>
    <property type="molecule type" value="Genomic_DNA"/>
</dbReference>
<accession>A0A3M7RZK6</accession>
<dbReference type="AlphaFoldDB" id="A0A3M7RZK6"/>
<proteinExistence type="predicted"/>
<dbReference type="OrthoDB" id="9802488at2759"/>
<dbReference type="Proteomes" id="UP000276133">
    <property type="component" value="Unassembled WGS sequence"/>
</dbReference>
<gene>
    <name evidence="1" type="ORF">BpHYR1_048185</name>
</gene>
<protein>
    <submittedName>
        <fullName evidence="1">Uncharacterized protein</fullName>
    </submittedName>
</protein>